<dbReference type="OrthoDB" id="18320at2759"/>
<organism evidence="1 2">
    <name type="scientific">Tetrapisispora phaffii (strain ATCC 24235 / CBS 4417 / NBRC 1672 / NRRL Y-8282 / UCD 70-5)</name>
    <name type="common">Yeast</name>
    <name type="synonym">Fabospora phaffii</name>
    <dbReference type="NCBI Taxonomy" id="1071381"/>
    <lineage>
        <taxon>Eukaryota</taxon>
        <taxon>Fungi</taxon>
        <taxon>Dikarya</taxon>
        <taxon>Ascomycota</taxon>
        <taxon>Saccharomycotina</taxon>
        <taxon>Saccharomycetes</taxon>
        <taxon>Saccharomycetales</taxon>
        <taxon>Saccharomycetaceae</taxon>
        <taxon>Tetrapisispora</taxon>
    </lineage>
</organism>
<keyword evidence="2" id="KW-1185">Reference proteome</keyword>
<evidence type="ECO:0000313" key="1">
    <source>
        <dbReference type="EMBL" id="CCE63823.1"/>
    </source>
</evidence>
<dbReference type="GO" id="GO:0005829">
    <property type="term" value="C:cytosol"/>
    <property type="evidence" value="ECO:0007669"/>
    <property type="project" value="GOC"/>
</dbReference>
<dbReference type="eggNOG" id="ENOG502S4FS">
    <property type="taxonomic scope" value="Eukaryota"/>
</dbReference>
<dbReference type="InterPro" id="IPR011012">
    <property type="entry name" value="Longin-like_dom_sf"/>
</dbReference>
<dbReference type="EMBL" id="HE612861">
    <property type="protein sequence ID" value="CCE63823.1"/>
    <property type="molecule type" value="Genomic_DNA"/>
</dbReference>
<dbReference type="HOGENOM" id="CLU_097630_1_0_1"/>
<dbReference type="GO" id="GO:0006888">
    <property type="term" value="P:endoplasmic reticulum to Golgi vesicle-mediated transport"/>
    <property type="evidence" value="ECO:0007669"/>
    <property type="project" value="InterPro"/>
</dbReference>
<dbReference type="Pfam" id="PF04628">
    <property type="entry name" value="Sedlin_N"/>
    <property type="match status" value="1"/>
</dbReference>
<dbReference type="GO" id="GO:0034498">
    <property type="term" value="P:early endosome to Golgi transport"/>
    <property type="evidence" value="ECO:0007669"/>
    <property type="project" value="EnsemblFungi"/>
</dbReference>
<protein>
    <submittedName>
        <fullName evidence="1">Uncharacterized protein</fullName>
    </submittedName>
</protein>
<proteinExistence type="predicted"/>
<name>G8BUN7_TETPH</name>
<dbReference type="Gene3D" id="3.30.450.70">
    <property type="match status" value="1"/>
</dbReference>
<sequence length="144" mass="16301">MSFLPCFASFIDENDTPILIHVLEDGKKDINDVLKFNVFSNISTDYFNSNLYNSLAMESNATIKNLFQLEGISVYGSIIKATGLKLIIGFKSTDIDEERIQDIVEKIKHIYMSVKLNPFIIADSNSGDQLLIEMLTKKLEEDLN</sequence>
<dbReference type="Proteomes" id="UP000005666">
    <property type="component" value="Chromosome 6"/>
</dbReference>
<dbReference type="GO" id="GO:1990071">
    <property type="term" value="C:TRAPPII protein complex"/>
    <property type="evidence" value="ECO:0007669"/>
    <property type="project" value="EnsemblFungi"/>
</dbReference>
<dbReference type="AlphaFoldDB" id="G8BUN7"/>
<reference evidence="1 2" key="1">
    <citation type="journal article" date="2011" name="Proc. Natl. Acad. Sci. U.S.A.">
        <title>Evolutionary erosion of yeast sex chromosomes by mating-type switching accidents.</title>
        <authorList>
            <person name="Gordon J.L."/>
            <person name="Armisen D."/>
            <person name="Proux-Wera E."/>
            <person name="Oheigeartaigh S.S."/>
            <person name="Byrne K.P."/>
            <person name="Wolfe K.H."/>
        </authorList>
    </citation>
    <scope>NUCLEOTIDE SEQUENCE [LARGE SCALE GENOMIC DNA]</scope>
    <source>
        <strain evidence="2">ATCC 24235 / CBS 4417 / NBRC 1672 / NRRL Y-8282 / UCD 70-5</strain>
    </source>
</reference>
<accession>G8BUN7</accession>
<dbReference type="OMA" id="VFGMLIK"/>
<evidence type="ECO:0000313" key="2">
    <source>
        <dbReference type="Proteomes" id="UP000005666"/>
    </source>
</evidence>
<dbReference type="GeneID" id="11535443"/>
<gene>
    <name evidence="1" type="primary">TPHA0F03430</name>
    <name evidence="1" type="ordered locus">TPHA_0F03430</name>
</gene>
<dbReference type="SUPFAM" id="SSF64356">
    <property type="entry name" value="SNARE-like"/>
    <property type="match status" value="1"/>
</dbReference>
<dbReference type="STRING" id="1071381.G8BUN7"/>
<dbReference type="GO" id="GO:0065003">
    <property type="term" value="P:protein-containing complex assembly"/>
    <property type="evidence" value="ECO:0007669"/>
    <property type="project" value="EnsemblFungi"/>
</dbReference>
<dbReference type="RefSeq" id="XP_003686257.1">
    <property type="nucleotide sequence ID" value="XM_003686209.1"/>
</dbReference>
<dbReference type="KEGG" id="tpf:TPHA_0F03430"/>
<dbReference type="InterPro" id="IPR006722">
    <property type="entry name" value="Sedlin"/>
</dbReference>